<gene>
    <name evidence="6" type="primary">php</name>
    <name evidence="6" type="ORF">GCM10011494_21660</name>
</gene>
<keyword evidence="7" id="KW-1185">Reference proteome</keyword>
<dbReference type="PROSITE" id="PS01322">
    <property type="entry name" value="PHOSPHOTRIESTERASE_1"/>
    <property type="match status" value="1"/>
</dbReference>
<feature type="binding site" description="via carbamate group" evidence="4">
    <location>
        <position position="151"/>
    </location>
    <ligand>
        <name>Zn(2+)</name>
        <dbReference type="ChEBI" id="CHEBI:29105"/>
        <label>1</label>
    </ligand>
</feature>
<feature type="binding site" evidence="4">
    <location>
        <position position="184"/>
    </location>
    <ligand>
        <name>Zn(2+)</name>
        <dbReference type="ChEBI" id="CHEBI:29105"/>
        <label>2</label>
    </ligand>
</feature>
<dbReference type="RefSeq" id="WP_188771389.1">
    <property type="nucleotide sequence ID" value="NZ_BMHK01000013.1"/>
</dbReference>
<evidence type="ECO:0000256" key="1">
    <source>
        <dbReference type="ARBA" id="ARBA00022723"/>
    </source>
</evidence>
<comment type="cofactor">
    <cofactor evidence="4">
        <name>a divalent metal cation</name>
        <dbReference type="ChEBI" id="CHEBI:60240"/>
    </cofactor>
    <text evidence="4">Binds 2 divalent metal cations per subunit.</text>
</comment>
<dbReference type="PANTHER" id="PTHR10819">
    <property type="entry name" value="PHOSPHOTRIESTERASE-RELATED"/>
    <property type="match status" value="1"/>
</dbReference>
<dbReference type="Proteomes" id="UP000608154">
    <property type="component" value="Unassembled WGS sequence"/>
</dbReference>
<dbReference type="Gene3D" id="3.20.20.140">
    <property type="entry name" value="Metal-dependent hydrolases"/>
    <property type="match status" value="1"/>
</dbReference>
<accession>A0A916TT13</accession>
<dbReference type="EMBL" id="BMHK01000013">
    <property type="protein sequence ID" value="GGC02825.1"/>
    <property type="molecule type" value="Genomic_DNA"/>
</dbReference>
<keyword evidence="1 4" id="KW-0479">Metal-binding</keyword>
<evidence type="ECO:0000256" key="4">
    <source>
        <dbReference type="PIRSR" id="PIRSR601559-51"/>
    </source>
</evidence>
<feature type="binding site" description="via carbamate group" evidence="4">
    <location>
        <position position="151"/>
    </location>
    <ligand>
        <name>Zn(2+)</name>
        <dbReference type="ChEBI" id="CHEBI:29105"/>
        <label>2</label>
    </ligand>
</feature>
<dbReference type="AlphaFoldDB" id="A0A916TT13"/>
<dbReference type="InterPro" id="IPR032466">
    <property type="entry name" value="Metal_Hydrolase"/>
</dbReference>
<dbReference type="PANTHER" id="PTHR10819:SF3">
    <property type="entry name" value="PHOSPHOTRIESTERASE-RELATED PROTEIN"/>
    <property type="match status" value="1"/>
</dbReference>
<sequence length="341" mass="36631">MAQVNTLTGAVPPGELGVTLMHEHVTLQMAGATSDTLVPAPSRAEIIARSVDWLSELKSRGIATIVDPAPGDMGRDLELSAEVSARSGVRIVAATGLFNQAFGGAPYWNGKLLYLRALNRVGDFRKYVADMFINEIRNGVGPERIRCGIIKVASSASAITDYEAEILAAAAIASNETGCPITTHSDDGLLGREQQAALLGHGVPPNRIVIGHSCNTADHGYHRAVVEAGSYIGFDRFGYELAGSDVGRMDALVRLMRSGATECIVISNDACFCWAQNEEPAALREMLAAEYEKRWNPLRISDVIIPALKARGVSDAEIHTLMVENPRRYFSDAPPNSGARE</sequence>
<evidence type="ECO:0000313" key="7">
    <source>
        <dbReference type="Proteomes" id="UP000608154"/>
    </source>
</evidence>
<dbReference type="GO" id="GO:0016788">
    <property type="term" value="F:hydrolase activity, acting on ester bonds"/>
    <property type="evidence" value="ECO:0007669"/>
    <property type="project" value="InterPro"/>
</dbReference>
<organism evidence="6 7">
    <name type="scientific">Novosphingobium endophyticum</name>
    <dbReference type="NCBI Taxonomy" id="1955250"/>
    <lineage>
        <taxon>Bacteria</taxon>
        <taxon>Pseudomonadati</taxon>
        <taxon>Pseudomonadota</taxon>
        <taxon>Alphaproteobacteria</taxon>
        <taxon>Sphingomonadales</taxon>
        <taxon>Sphingomonadaceae</taxon>
        <taxon>Novosphingobium</taxon>
    </lineage>
</organism>
<protein>
    <submittedName>
        <fullName evidence="6">Phosphotriesterase</fullName>
    </submittedName>
</protein>
<feature type="binding site" evidence="4">
    <location>
        <position position="212"/>
    </location>
    <ligand>
        <name>Zn(2+)</name>
        <dbReference type="ChEBI" id="CHEBI:29105"/>
        <label>2</label>
    </ligand>
</feature>
<proteinExistence type="inferred from homology"/>
<comment type="similarity">
    <text evidence="5">Belongs to the metallo-dependent hydrolases superfamily. Phosphotriesterase family.</text>
</comment>
<evidence type="ECO:0000313" key="6">
    <source>
        <dbReference type="EMBL" id="GGC02825.1"/>
    </source>
</evidence>
<feature type="modified residue" description="N6-carboxylysine" evidence="3 5">
    <location>
        <position position="151"/>
    </location>
</feature>
<feature type="binding site" evidence="4">
    <location>
        <position position="24"/>
    </location>
    <ligand>
        <name>Zn(2+)</name>
        <dbReference type="ChEBI" id="CHEBI:29105"/>
        <label>1</label>
    </ligand>
</feature>
<dbReference type="GO" id="GO:0008270">
    <property type="term" value="F:zinc ion binding"/>
    <property type="evidence" value="ECO:0007669"/>
    <property type="project" value="InterPro"/>
</dbReference>
<dbReference type="SUPFAM" id="SSF51556">
    <property type="entry name" value="Metallo-dependent hydrolases"/>
    <property type="match status" value="1"/>
</dbReference>
<keyword evidence="2" id="KW-0378">Hydrolase</keyword>
<evidence type="ECO:0000256" key="2">
    <source>
        <dbReference type="ARBA" id="ARBA00022801"/>
    </source>
</evidence>
<dbReference type="InterPro" id="IPR017947">
    <property type="entry name" value="AryldialkylPase_Zn-BS"/>
</dbReference>
<name>A0A916TT13_9SPHN</name>
<dbReference type="Pfam" id="PF02126">
    <property type="entry name" value="PTE"/>
    <property type="match status" value="1"/>
</dbReference>
<reference evidence="6" key="1">
    <citation type="journal article" date="2014" name="Int. J. Syst. Evol. Microbiol.">
        <title>Complete genome sequence of Corynebacterium casei LMG S-19264T (=DSM 44701T), isolated from a smear-ripened cheese.</title>
        <authorList>
            <consortium name="US DOE Joint Genome Institute (JGI-PGF)"/>
            <person name="Walter F."/>
            <person name="Albersmeier A."/>
            <person name="Kalinowski J."/>
            <person name="Ruckert C."/>
        </authorList>
    </citation>
    <scope>NUCLEOTIDE SEQUENCE</scope>
    <source>
        <strain evidence="6">CGMCC 1.15095</strain>
    </source>
</reference>
<evidence type="ECO:0000256" key="5">
    <source>
        <dbReference type="PROSITE-ProRule" id="PRU00679"/>
    </source>
</evidence>
<comment type="caution">
    <text evidence="6">The sequence shown here is derived from an EMBL/GenBank/DDBJ whole genome shotgun (WGS) entry which is preliminary data.</text>
</comment>
<reference evidence="6" key="2">
    <citation type="submission" date="2020-09" db="EMBL/GenBank/DDBJ databases">
        <authorList>
            <person name="Sun Q."/>
            <person name="Zhou Y."/>
        </authorList>
    </citation>
    <scope>NUCLEOTIDE SEQUENCE</scope>
    <source>
        <strain evidence="6">CGMCC 1.15095</strain>
    </source>
</reference>
<feature type="binding site" evidence="4">
    <location>
        <position position="22"/>
    </location>
    <ligand>
        <name>Zn(2+)</name>
        <dbReference type="ChEBI" id="CHEBI:29105"/>
        <label>1</label>
    </ligand>
</feature>
<evidence type="ECO:0000256" key="3">
    <source>
        <dbReference type="PIRSR" id="PIRSR601559-50"/>
    </source>
</evidence>
<dbReference type="PROSITE" id="PS51347">
    <property type="entry name" value="PHOSPHOTRIESTERASE_2"/>
    <property type="match status" value="1"/>
</dbReference>
<dbReference type="InterPro" id="IPR001559">
    <property type="entry name" value="Phosphotriesterase"/>
</dbReference>
<feature type="binding site" evidence="4">
    <location>
        <position position="269"/>
    </location>
    <ligand>
        <name>Zn(2+)</name>
        <dbReference type="ChEBI" id="CHEBI:29105"/>
        <label>1</label>
    </ligand>
</feature>